<evidence type="ECO:0000313" key="2">
    <source>
        <dbReference type="Proteomes" id="UP001634394"/>
    </source>
</evidence>
<evidence type="ECO:0000313" key="1">
    <source>
        <dbReference type="EMBL" id="KAL3857356.1"/>
    </source>
</evidence>
<proteinExistence type="predicted"/>
<dbReference type="InterPro" id="IPR035983">
    <property type="entry name" value="Hect_E3_ubiquitin_ligase"/>
</dbReference>
<keyword evidence="2" id="KW-1185">Reference proteome</keyword>
<name>A0ABD3V8I8_SINWO</name>
<sequence length="215" mass="24564">MMGLEEPNTSFNNTCHGDGFEKYSIHYFGSNDNLPSISLNHDVWDLTLDSHEFPMTASHSQEQFQPAIHLSQSLDDISVKTIVLHHSNLQDEMLQYFKAFDSLNTTLTFKFVNECGHDADGVSRDAYAAFWESIFLRNADGEVNRIPVLSQDYGQEEWEAVDKSFGQVIQGKQILSNKFSSSFLYCISTWGKFCYSTVIETLVPFIYFTVRKGCY</sequence>
<comment type="caution">
    <text evidence="1">The sequence shown here is derived from an EMBL/GenBank/DDBJ whole genome shotgun (WGS) entry which is preliminary data.</text>
</comment>
<accession>A0ABD3V8I8</accession>
<dbReference type="Proteomes" id="UP001634394">
    <property type="component" value="Unassembled WGS sequence"/>
</dbReference>
<dbReference type="AlphaFoldDB" id="A0ABD3V8I8"/>
<protein>
    <submittedName>
        <fullName evidence="1">Uncharacterized protein</fullName>
    </submittedName>
</protein>
<organism evidence="1 2">
    <name type="scientific">Sinanodonta woodiana</name>
    <name type="common">Chinese pond mussel</name>
    <name type="synonym">Anodonta woodiana</name>
    <dbReference type="NCBI Taxonomy" id="1069815"/>
    <lineage>
        <taxon>Eukaryota</taxon>
        <taxon>Metazoa</taxon>
        <taxon>Spiralia</taxon>
        <taxon>Lophotrochozoa</taxon>
        <taxon>Mollusca</taxon>
        <taxon>Bivalvia</taxon>
        <taxon>Autobranchia</taxon>
        <taxon>Heteroconchia</taxon>
        <taxon>Palaeoheterodonta</taxon>
        <taxon>Unionida</taxon>
        <taxon>Unionoidea</taxon>
        <taxon>Unionidae</taxon>
        <taxon>Unioninae</taxon>
        <taxon>Sinanodonta</taxon>
    </lineage>
</organism>
<dbReference type="SUPFAM" id="SSF56204">
    <property type="entry name" value="Hect, E3 ligase catalytic domain"/>
    <property type="match status" value="1"/>
</dbReference>
<reference evidence="1 2" key="1">
    <citation type="submission" date="2024-11" db="EMBL/GenBank/DDBJ databases">
        <title>Chromosome-level genome assembly of the freshwater bivalve Anodonta woodiana.</title>
        <authorList>
            <person name="Chen X."/>
        </authorList>
    </citation>
    <scope>NUCLEOTIDE SEQUENCE [LARGE SCALE GENOMIC DNA]</scope>
    <source>
        <strain evidence="1">MN2024</strain>
        <tissue evidence="1">Gills</tissue>
    </source>
</reference>
<dbReference type="EMBL" id="JBJQND010000013">
    <property type="protein sequence ID" value="KAL3857356.1"/>
    <property type="molecule type" value="Genomic_DNA"/>
</dbReference>
<gene>
    <name evidence="1" type="ORF">ACJMK2_012032</name>
</gene>